<reference evidence="3" key="1">
    <citation type="journal article" name="Microorganisms">
        <title>Unravelling the Features of Success of VIM-Producing ST111 and ST235 Pseudomonas aeruginosa in a Greek Hospital.</title>
        <authorList>
            <person name="Papagiannitsis C.C."/>
            <person name="Verra A."/>
            <person name="Galani V."/>
            <person name="Xitsas S."/>
            <person name="Bitar I."/>
            <person name="Hrabak J."/>
            <person name="Petinaki E."/>
        </authorList>
    </citation>
    <scope>NUCLEOTIDE SEQUENCE</scope>
    <source>
        <strain evidence="3">Pae9047-Lar</strain>
    </source>
</reference>
<dbReference type="NCBIfam" id="TIGR01764">
    <property type="entry name" value="excise"/>
    <property type="match status" value="1"/>
</dbReference>
<sequence>MWGGMTARQQAIFTLDELAAYLKVGKRTLYRLASHGEIPAFKVGGTWRFRQSEIDRWINDQIQAGRKKEVIRTDEQPKSAEHSVSSGRAVRRRRQTE</sequence>
<organism evidence="3">
    <name type="scientific">Pseudomonas aeruginosa</name>
    <dbReference type="NCBI Taxonomy" id="287"/>
    <lineage>
        <taxon>Bacteria</taxon>
        <taxon>Pseudomonadati</taxon>
        <taxon>Pseudomonadota</taxon>
        <taxon>Gammaproteobacteria</taxon>
        <taxon>Pseudomonadales</taxon>
        <taxon>Pseudomonadaceae</taxon>
        <taxon>Pseudomonas</taxon>
    </lineage>
</organism>
<dbReference type="SUPFAM" id="SSF46955">
    <property type="entry name" value="Putative DNA-binding domain"/>
    <property type="match status" value="1"/>
</dbReference>
<protein>
    <submittedName>
        <fullName evidence="3">DNA-binding protein</fullName>
    </submittedName>
</protein>
<feature type="region of interest" description="Disordered" evidence="1">
    <location>
        <begin position="66"/>
        <end position="97"/>
    </location>
</feature>
<dbReference type="EMBL" id="MT437279">
    <property type="protein sequence ID" value="QRX85371.1"/>
    <property type="molecule type" value="Genomic_DNA"/>
</dbReference>
<feature type="domain" description="Helix-turn-helix" evidence="2">
    <location>
        <begin position="13"/>
        <end position="61"/>
    </location>
</feature>
<dbReference type="AlphaFoldDB" id="A0A894XAG2"/>
<dbReference type="Pfam" id="PF12728">
    <property type="entry name" value="HTH_17"/>
    <property type="match status" value="1"/>
</dbReference>
<dbReference type="InterPro" id="IPR009061">
    <property type="entry name" value="DNA-bd_dom_put_sf"/>
</dbReference>
<proteinExistence type="predicted"/>
<dbReference type="GO" id="GO:0003677">
    <property type="term" value="F:DNA binding"/>
    <property type="evidence" value="ECO:0007669"/>
    <property type="project" value="UniProtKB-KW"/>
</dbReference>
<dbReference type="InterPro" id="IPR041657">
    <property type="entry name" value="HTH_17"/>
</dbReference>
<evidence type="ECO:0000259" key="2">
    <source>
        <dbReference type="Pfam" id="PF12728"/>
    </source>
</evidence>
<name>A0A894XAG2_PSEAI</name>
<accession>A0A894XAG2</accession>
<evidence type="ECO:0000313" key="3">
    <source>
        <dbReference type="EMBL" id="QRX85371.1"/>
    </source>
</evidence>
<dbReference type="Gene3D" id="1.10.10.10">
    <property type="entry name" value="Winged helix-like DNA-binding domain superfamily/Winged helix DNA-binding domain"/>
    <property type="match status" value="1"/>
</dbReference>
<evidence type="ECO:0000256" key="1">
    <source>
        <dbReference type="SAM" id="MobiDB-lite"/>
    </source>
</evidence>
<feature type="compositionally biased region" description="Basic and acidic residues" evidence="1">
    <location>
        <begin position="66"/>
        <end position="81"/>
    </location>
</feature>
<keyword evidence="3" id="KW-0238">DNA-binding</keyword>
<dbReference type="InterPro" id="IPR036388">
    <property type="entry name" value="WH-like_DNA-bd_sf"/>
</dbReference>
<dbReference type="InterPro" id="IPR010093">
    <property type="entry name" value="SinI_DNA-bd"/>
</dbReference>